<protein>
    <submittedName>
        <fullName evidence="3">Adaptin ear-binding coat-associated protein 1</fullName>
    </submittedName>
</protein>
<organism evidence="3 4">
    <name type="scientific">Cladorrhinum samala</name>
    <dbReference type="NCBI Taxonomy" id="585594"/>
    <lineage>
        <taxon>Eukaryota</taxon>
        <taxon>Fungi</taxon>
        <taxon>Dikarya</taxon>
        <taxon>Ascomycota</taxon>
        <taxon>Pezizomycotina</taxon>
        <taxon>Sordariomycetes</taxon>
        <taxon>Sordariomycetidae</taxon>
        <taxon>Sordariales</taxon>
        <taxon>Podosporaceae</taxon>
        <taxon>Cladorrhinum</taxon>
    </lineage>
</organism>
<feature type="region of interest" description="Disordered" evidence="1">
    <location>
        <begin position="170"/>
        <end position="190"/>
    </location>
</feature>
<evidence type="ECO:0000313" key="4">
    <source>
        <dbReference type="Proteomes" id="UP001321749"/>
    </source>
</evidence>
<dbReference type="Gene3D" id="2.30.29.30">
    <property type="entry name" value="Pleckstrin-homology domain (PH domain)/Phosphotyrosine-binding domain (PTB)"/>
    <property type="match status" value="1"/>
</dbReference>
<dbReference type="InterPro" id="IPR012466">
    <property type="entry name" value="NECAP_PHear"/>
</dbReference>
<dbReference type="Proteomes" id="UP001321749">
    <property type="component" value="Unassembled WGS sequence"/>
</dbReference>
<reference evidence="3" key="1">
    <citation type="journal article" date="2023" name="Mol. Phylogenet. Evol.">
        <title>Genome-scale phylogeny and comparative genomics of the fungal order Sordariales.</title>
        <authorList>
            <person name="Hensen N."/>
            <person name="Bonometti L."/>
            <person name="Westerberg I."/>
            <person name="Brannstrom I.O."/>
            <person name="Guillou S."/>
            <person name="Cros-Aarteil S."/>
            <person name="Calhoun S."/>
            <person name="Haridas S."/>
            <person name="Kuo A."/>
            <person name="Mondo S."/>
            <person name="Pangilinan J."/>
            <person name="Riley R."/>
            <person name="LaButti K."/>
            <person name="Andreopoulos B."/>
            <person name="Lipzen A."/>
            <person name="Chen C."/>
            <person name="Yan M."/>
            <person name="Daum C."/>
            <person name="Ng V."/>
            <person name="Clum A."/>
            <person name="Steindorff A."/>
            <person name="Ohm R.A."/>
            <person name="Martin F."/>
            <person name="Silar P."/>
            <person name="Natvig D.O."/>
            <person name="Lalanne C."/>
            <person name="Gautier V."/>
            <person name="Ament-Velasquez S.L."/>
            <person name="Kruys A."/>
            <person name="Hutchinson M.I."/>
            <person name="Powell A.J."/>
            <person name="Barry K."/>
            <person name="Miller A.N."/>
            <person name="Grigoriev I.V."/>
            <person name="Debuchy R."/>
            <person name="Gladieux P."/>
            <person name="Hiltunen Thoren M."/>
            <person name="Johannesson H."/>
        </authorList>
    </citation>
    <scope>NUCLEOTIDE SEQUENCE</scope>
    <source>
        <strain evidence="3">PSN324</strain>
    </source>
</reference>
<dbReference type="GO" id="GO:0006897">
    <property type="term" value="P:endocytosis"/>
    <property type="evidence" value="ECO:0007669"/>
    <property type="project" value="InterPro"/>
</dbReference>
<feature type="domain" description="NECAP PHear" evidence="2">
    <location>
        <begin position="23"/>
        <end position="201"/>
    </location>
</feature>
<dbReference type="GO" id="GO:0030125">
    <property type="term" value="C:clathrin vesicle coat"/>
    <property type="evidence" value="ECO:0007669"/>
    <property type="project" value="TreeGrafter"/>
</dbReference>
<evidence type="ECO:0000259" key="2">
    <source>
        <dbReference type="Pfam" id="PF07933"/>
    </source>
</evidence>
<name>A0AAV9HZ44_9PEZI</name>
<comment type="caution">
    <text evidence="3">The sequence shown here is derived from an EMBL/GenBank/DDBJ whole genome shotgun (WGS) entry which is preliminary data.</text>
</comment>
<keyword evidence="4" id="KW-1185">Reference proteome</keyword>
<reference evidence="3" key="2">
    <citation type="submission" date="2023-06" db="EMBL/GenBank/DDBJ databases">
        <authorList>
            <consortium name="Lawrence Berkeley National Laboratory"/>
            <person name="Mondo S.J."/>
            <person name="Hensen N."/>
            <person name="Bonometti L."/>
            <person name="Westerberg I."/>
            <person name="Brannstrom I.O."/>
            <person name="Guillou S."/>
            <person name="Cros-Aarteil S."/>
            <person name="Calhoun S."/>
            <person name="Haridas S."/>
            <person name="Kuo A."/>
            <person name="Pangilinan J."/>
            <person name="Riley R."/>
            <person name="Labutti K."/>
            <person name="Andreopoulos B."/>
            <person name="Lipzen A."/>
            <person name="Chen C."/>
            <person name="Yanf M."/>
            <person name="Daum C."/>
            <person name="Ng V."/>
            <person name="Clum A."/>
            <person name="Steindorff A."/>
            <person name="Ohm R."/>
            <person name="Martin F."/>
            <person name="Silar P."/>
            <person name="Natvig D."/>
            <person name="Lalanne C."/>
            <person name="Gautier V."/>
            <person name="Ament-Velasquez S.L."/>
            <person name="Kruys A."/>
            <person name="Hutchinson M.I."/>
            <person name="Powell A.J."/>
            <person name="Barry K."/>
            <person name="Miller A.N."/>
            <person name="Grigoriev I.V."/>
            <person name="Debuchy R."/>
            <person name="Gladieux P."/>
            <person name="Thoren M.H."/>
            <person name="Johannesson H."/>
        </authorList>
    </citation>
    <scope>NUCLEOTIDE SEQUENCE</scope>
    <source>
        <strain evidence="3">PSN324</strain>
    </source>
</reference>
<sequence length="289" mass="30550">MDTSLPSLMDPATGQPLPPDAIVRILHITPKVHVYAIPPNTLPSLTSGYQASTWTALPNNPIFTARLRVLETSTDSSESAAESSTNVKVDIILEHPTEGTLFAAAPYTTQAIVTPCSDSSRFFALRVQDPATKSKATLGVGFEERSEAFDFGVVLQESAKHLFPHELGGGNIPKKAEVREKDEEKRDLGLKEGETITVNLGGTKFGRRVRAASGSAGQKEEGQGGGKGDEDKPLNSFALAPPPSLNSFALPPPPGAGPAAGTGAREARAQKRLSAQQMGFDDGQFGEFA</sequence>
<accession>A0AAV9HZ44</accession>
<feature type="region of interest" description="Disordered" evidence="1">
    <location>
        <begin position="207"/>
        <end position="289"/>
    </location>
</feature>
<feature type="compositionally biased region" description="Pro residues" evidence="1">
    <location>
        <begin position="240"/>
        <end position="256"/>
    </location>
</feature>
<dbReference type="PANTHER" id="PTHR12847">
    <property type="entry name" value="ATP-BINDING CASSETTE ABC TRANSPORTER-RELATED"/>
    <property type="match status" value="1"/>
</dbReference>
<dbReference type="AlphaFoldDB" id="A0AAV9HZ44"/>
<dbReference type="Pfam" id="PF07933">
    <property type="entry name" value="DUF1681"/>
    <property type="match status" value="1"/>
</dbReference>
<dbReference type="SUPFAM" id="SSF50729">
    <property type="entry name" value="PH domain-like"/>
    <property type="match status" value="1"/>
</dbReference>
<proteinExistence type="predicted"/>
<dbReference type="EMBL" id="MU864933">
    <property type="protein sequence ID" value="KAK4466159.1"/>
    <property type="molecule type" value="Genomic_DNA"/>
</dbReference>
<evidence type="ECO:0000313" key="3">
    <source>
        <dbReference type="EMBL" id="KAK4466159.1"/>
    </source>
</evidence>
<feature type="compositionally biased region" description="Basic and acidic residues" evidence="1">
    <location>
        <begin position="218"/>
        <end position="233"/>
    </location>
</feature>
<evidence type="ECO:0000256" key="1">
    <source>
        <dbReference type="SAM" id="MobiDB-lite"/>
    </source>
</evidence>
<feature type="compositionally biased region" description="Basic and acidic residues" evidence="1">
    <location>
        <begin position="174"/>
        <end position="190"/>
    </location>
</feature>
<dbReference type="InterPro" id="IPR011993">
    <property type="entry name" value="PH-like_dom_sf"/>
</dbReference>
<gene>
    <name evidence="3" type="ORF">QBC42DRAFT_259598</name>
</gene>
<dbReference type="PANTHER" id="PTHR12847:SF9">
    <property type="entry name" value="NECAP-LIKE PROTEIN CG9132"/>
    <property type="match status" value="1"/>
</dbReference>